<dbReference type="AlphaFoldDB" id="A0A0B2UJV7"/>
<sequence>MCYGKSILKTLTERANKQSMPGITPMLISLGIGISVLGRRQYLDVDDRTCITGYIKRAGKRVWNMMSGEEDAVVAIPKQEQNRPVLVFDSSNLLLNKKFLPFKMDFFVSRRAFTDVFLFHAAHLYELIHVSESSTLFDKMMMHKMDPYGCISYKVYCKDKQRFEGKHLNRSLEKVVVVCTKDDEYHKDFSQNVLKLNKWSGEPEMGLFGLLNFLHSLYFSGINDFRPTLMSYTGKDFHEAFEKVQKAVFVSRNMFSWNTGRKYEGRVEEINRCRINDYESARKVMDKDVNNVNSDEGLLSVFGSIMNLVVRVFL</sequence>
<evidence type="ECO:0000259" key="1">
    <source>
        <dbReference type="PROSITE" id="PS50969"/>
    </source>
</evidence>
<dbReference type="STRING" id="1354746.A0A0B2UJV7"/>
<accession>A0A0B2UJV7</accession>
<reference evidence="2 3" key="1">
    <citation type="journal article" date="2014" name="MBio">
        <title>The Ordospora colligata genome; evolution of extreme reduction in microsporidia and host-to-parasite horizontal gene transfer.</title>
        <authorList>
            <person name="Pombert J.-F."/>
            <person name="Haag K.L."/>
            <person name="Beidas S."/>
            <person name="Ebert D."/>
            <person name="Keeling P.J."/>
        </authorList>
    </citation>
    <scope>NUCLEOTIDE SEQUENCE [LARGE SCALE GENOMIC DNA]</scope>
    <source>
        <strain evidence="2 3">OC4</strain>
    </source>
</reference>
<gene>
    <name evidence="2" type="ORF">M896_050500</name>
</gene>
<dbReference type="Pfam" id="PF03031">
    <property type="entry name" value="NIF"/>
    <property type="match status" value="1"/>
</dbReference>
<dbReference type="GeneID" id="26261703"/>
<dbReference type="InterPro" id="IPR023214">
    <property type="entry name" value="HAD_sf"/>
</dbReference>
<comment type="caution">
    <text evidence="2">The sequence shown here is derived from an EMBL/GenBank/DDBJ whole genome shotgun (WGS) entry which is preliminary data.</text>
</comment>
<dbReference type="Proteomes" id="UP000031056">
    <property type="component" value="Unassembled WGS sequence"/>
</dbReference>
<organism evidence="2 3">
    <name type="scientific">Ordospora colligata OC4</name>
    <dbReference type="NCBI Taxonomy" id="1354746"/>
    <lineage>
        <taxon>Eukaryota</taxon>
        <taxon>Fungi</taxon>
        <taxon>Fungi incertae sedis</taxon>
        <taxon>Microsporidia</taxon>
        <taxon>Ordosporidae</taxon>
        <taxon>Ordospora</taxon>
    </lineage>
</organism>
<dbReference type="SMART" id="SM00577">
    <property type="entry name" value="CPDc"/>
    <property type="match status" value="1"/>
</dbReference>
<dbReference type="InterPro" id="IPR036412">
    <property type="entry name" value="HAD-like_sf"/>
</dbReference>
<evidence type="ECO:0000313" key="3">
    <source>
        <dbReference type="Proteomes" id="UP000031056"/>
    </source>
</evidence>
<feature type="domain" description="FCP1 homology" evidence="1">
    <location>
        <begin position="79"/>
        <end position="217"/>
    </location>
</feature>
<proteinExistence type="predicted"/>
<evidence type="ECO:0000313" key="2">
    <source>
        <dbReference type="EMBL" id="KHN69643.1"/>
    </source>
</evidence>
<dbReference type="EMBL" id="JOKQ01000005">
    <property type="protein sequence ID" value="KHN69643.1"/>
    <property type="molecule type" value="Genomic_DNA"/>
</dbReference>
<dbReference type="VEuPathDB" id="MicrosporidiaDB:M896_050500"/>
<dbReference type="Gene3D" id="3.40.50.1000">
    <property type="entry name" value="HAD superfamily/HAD-like"/>
    <property type="match status" value="1"/>
</dbReference>
<dbReference type="PROSITE" id="PS50969">
    <property type="entry name" value="FCP1"/>
    <property type="match status" value="1"/>
</dbReference>
<dbReference type="RefSeq" id="XP_014563685.1">
    <property type="nucleotide sequence ID" value="XM_014708199.1"/>
</dbReference>
<dbReference type="InterPro" id="IPR004274">
    <property type="entry name" value="FCP1_dom"/>
</dbReference>
<dbReference type="OrthoDB" id="287041at2759"/>
<dbReference type="InParanoid" id="A0A0B2UJV7"/>
<dbReference type="SUPFAM" id="SSF56784">
    <property type="entry name" value="HAD-like"/>
    <property type="match status" value="1"/>
</dbReference>
<name>A0A0B2UJV7_9MICR</name>
<protein>
    <submittedName>
        <fullName evidence="2">Putative TFIIF-interacting CTD phosphatase</fullName>
    </submittedName>
</protein>
<dbReference type="HOGENOM" id="CLU_078273_0_0_1"/>
<keyword evidence="3" id="KW-1185">Reference proteome</keyword>